<feature type="compositionally biased region" description="Basic and acidic residues" evidence="1">
    <location>
        <begin position="27"/>
        <end position="44"/>
    </location>
</feature>
<dbReference type="Gene3D" id="4.10.280.10">
    <property type="entry name" value="Helix-loop-helix DNA-binding domain"/>
    <property type="match status" value="1"/>
</dbReference>
<evidence type="ECO:0000256" key="1">
    <source>
        <dbReference type="SAM" id="MobiDB-lite"/>
    </source>
</evidence>
<dbReference type="EMBL" id="KV784364">
    <property type="protein sequence ID" value="OEU12638.1"/>
    <property type="molecule type" value="Genomic_DNA"/>
</dbReference>
<evidence type="ECO:0000313" key="3">
    <source>
        <dbReference type="EMBL" id="OEU12638.1"/>
    </source>
</evidence>
<protein>
    <recommendedName>
        <fullName evidence="2">BHLH domain-containing protein</fullName>
    </recommendedName>
</protein>
<dbReference type="AlphaFoldDB" id="A0A1E7F364"/>
<dbReference type="KEGG" id="fcy:FRACYDRAFT_172104"/>
<evidence type="ECO:0000259" key="2">
    <source>
        <dbReference type="PROSITE" id="PS50888"/>
    </source>
</evidence>
<dbReference type="SMART" id="SM00091">
    <property type="entry name" value="PAS"/>
    <property type="match status" value="1"/>
</dbReference>
<accession>A0A1E7F364</accession>
<dbReference type="CDD" id="cd00083">
    <property type="entry name" value="bHLH_SF"/>
    <property type="match status" value="1"/>
</dbReference>
<organism evidence="3 4">
    <name type="scientific">Fragilariopsis cylindrus CCMP1102</name>
    <dbReference type="NCBI Taxonomy" id="635003"/>
    <lineage>
        <taxon>Eukaryota</taxon>
        <taxon>Sar</taxon>
        <taxon>Stramenopiles</taxon>
        <taxon>Ochrophyta</taxon>
        <taxon>Bacillariophyta</taxon>
        <taxon>Bacillariophyceae</taxon>
        <taxon>Bacillariophycidae</taxon>
        <taxon>Bacillariales</taxon>
        <taxon>Bacillariaceae</taxon>
        <taxon>Fragilariopsis</taxon>
    </lineage>
</organism>
<feature type="region of interest" description="Disordered" evidence="1">
    <location>
        <begin position="146"/>
        <end position="170"/>
    </location>
</feature>
<feature type="region of interest" description="Disordered" evidence="1">
    <location>
        <begin position="1"/>
        <end position="44"/>
    </location>
</feature>
<evidence type="ECO:0000313" key="4">
    <source>
        <dbReference type="Proteomes" id="UP000095751"/>
    </source>
</evidence>
<dbReference type="InterPro" id="IPR036638">
    <property type="entry name" value="HLH_DNA-bd_sf"/>
</dbReference>
<feature type="domain" description="BHLH" evidence="2">
    <location>
        <begin position="31"/>
        <end position="84"/>
    </location>
</feature>
<dbReference type="OrthoDB" id="193583at2759"/>
<dbReference type="Proteomes" id="UP000095751">
    <property type="component" value="Unassembled WGS sequence"/>
</dbReference>
<dbReference type="Gene3D" id="3.30.450.20">
    <property type="entry name" value="PAS domain"/>
    <property type="match status" value="1"/>
</dbReference>
<dbReference type="Pfam" id="PF00010">
    <property type="entry name" value="HLH"/>
    <property type="match status" value="1"/>
</dbReference>
<feature type="region of interest" description="Disordered" evidence="1">
    <location>
        <begin position="311"/>
        <end position="339"/>
    </location>
</feature>
<dbReference type="NCBIfam" id="TIGR00229">
    <property type="entry name" value="sensory_box"/>
    <property type="match status" value="1"/>
</dbReference>
<sequence>MNMDDDDDSILSGGGGGGNKKGGKKKKLDESKREERNAREKERSFRISRQINELRNLLSSGGVIVPKGTKSSVLTEAANYIRMLQQHQYRSEIDRHQLVQQVQRIGSGALGQEAASAVRHVAAQNGVWSLGNFGGVPPKSAMMYHQPSGPIADEPTSSADSASSLNGSTLPSKIEESDYRQVFNSCTIGMAIASMGGAFIDCNKLFCNISNYTKQEICSMTVFNLTSRQDLQSAFDLISQMLSAPLDPTVTNTSCVLRGALKNRTDIGLNVKLVKGGDGVAKCFCVTLILNPASPYDTSKPTPAAMGHGIANTGQILPGPNVKDSSQAGLAPSPAYTTG</sequence>
<name>A0A1E7F364_9STRA</name>
<dbReference type="InterPro" id="IPR000014">
    <property type="entry name" value="PAS"/>
</dbReference>
<reference evidence="3 4" key="1">
    <citation type="submission" date="2016-09" db="EMBL/GenBank/DDBJ databases">
        <title>Extensive genetic diversity and differential bi-allelic expression allows diatom success in the polar Southern Ocean.</title>
        <authorList>
            <consortium name="DOE Joint Genome Institute"/>
            <person name="Mock T."/>
            <person name="Otillar R.P."/>
            <person name="Strauss J."/>
            <person name="Dupont C."/>
            <person name="Frickenhaus S."/>
            <person name="Maumus F."/>
            <person name="Mcmullan M."/>
            <person name="Sanges R."/>
            <person name="Schmutz J."/>
            <person name="Toseland A."/>
            <person name="Valas R."/>
            <person name="Veluchamy A."/>
            <person name="Ward B.J."/>
            <person name="Allen A."/>
            <person name="Barry K."/>
            <person name="Falciatore A."/>
            <person name="Ferrante M."/>
            <person name="Fortunato A.E."/>
            <person name="Gloeckner G."/>
            <person name="Gruber A."/>
            <person name="Hipkin R."/>
            <person name="Janech M."/>
            <person name="Kroth P."/>
            <person name="Leese F."/>
            <person name="Lindquist E."/>
            <person name="Lyon B.R."/>
            <person name="Martin J."/>
            <person name="Mayer C."/>
            <person name="Parker M."/>
            <person name="Quesneville H."/>
            <person name="Raymond J."/>
            <person name="Uhlig C."/>
            <person name="Valentin K.U."/>
            <person name="Worden A.Z."/>
            <person name="Armbrust E.V."/>
            <person name="Bowler C."/>
            <person name="Green B."/>
            <person name="Moulton V."/>
            <person name="Van Oosterhout C."/>
            <person name="Grigoriev I."/>
        </authorList>
    </citation>
    <scope>NUCLEOTIDE SEQUENCE [LARGE SCALE GENOMIC DNA]</scope>
    <source>
        <strain evidence="3 4">CCMP1102</strain>
    </source>
</reference>
<dbReference type="PROSITE" id="PS50888">
    <property type="entry name" value="BHLH"/>
    <property type="match status" value="1"/>
</dbReference>
<keyword evidence="4" id="KW-1185">Reference proteome</keyword>
<dbReference type="GO" id="GO:0046983">
    <property type="term" value="F:protein dimerization activity"/>
    <property type="evidence" value="ECO:0007669"/>
    <property type="project" value="InterPro"/>
</dbReference>
<dbReference type="InterPro" id="IPR011598">
    <property type="entry name" value="bHLH_dom"/>
</dbReference>
<dbReference type="SUPFAM" id="SSF55785">
    <property type="entry name" value="PYP-like sensor domain (PAS domain)"/>
    <property type="match status" value="1"/>
</dbReference>
<gene>
    <name evidence="3" type="ORF">FRACYDRAFT_172104</name>
</gene>
<dbReference type="SMART" id="SM00353">
    <property type="entry name" value="HLH"/>
    <property type="match status" value="1"/>
</dbReference>
<dbReference type="SUPFAM" id="SSF47459">
    <property type="entry name" value="HLH, helix-loop-helix DNA-binding domain"/>
    <property type="match status" value="1"/>
</dbReference>
<dbReference type="InParanoid" id="A0A1E7F364"/>
<proteinExistence type="predicted"/>
<dbReference type="InterPro" id="IPR035965">
    <property type="entry name" value="PAS-like_dom_sf"/>
</dbReference>